<dbReference type="GO" id="GO:0000785">
    <property type="term" value="C:chromatin"/>
    <property type="evidence" value="ECO:0007669"/>
    <property type="project" value="TreeGrafter"/>
</dbReference>
<dbReference type="GO" id="GO:0006281">
    <property type="term" value="P:DNA repair"/>
    <property type="evidence" value="ECO:0007669"/>
    <property type="project" value="TreeGrafter"/>
</dbReference>
<dbReference type="Proteomes" id="UP000002605">
    <property type="component" value="Chromosome 2"/>
</dbReference>
<dbReference type="Gene3D" id="1.25.10.10">
    <property type="entry name" value="Leucine-rich Repeat Variant"/>
    <property type="match status" value="1"/>
</dbReference>
<evidence type="ECO:0000256" key="4">
    <source>
        <dbReference type="ARBA" id="ARBA00023242"/>
    </source>
</evidence>
<keyword evidence="4" id="KW-0539">Nucleus</keyword>
<dbReference type="OrthoDB" id="200660at2759"/>
<dbReference type="eggNOG" id="KOG1525">
    <property type="taxonomic scope" value="Eukaryota"/>
</dbReference>
<name>B9WC52_CANDC</name>
<dbReference type="InterPro" id="IPR039776">
    <property type="entry name" value="Pds5"/>
</dbReference>
<dbReference type="PANTHER" id="PTHR12663">
    <property type="entry name" value="ANDROGEN INDUCED INHIBITOR OF PROLIFERATION AS3 / PDS5-RELATED"/>
    <property type="match status" value="1"/>
</dbReference>
<accession>B9WC52</accession>
<evidence type="ECO:0000313" key="9">
    <source>
        <dbReference type="Proteomes" id="UP000002605"/>
    </source>
</evidence>
<dbReference type="CDD" id="cd19953">
    <property type="entry name" value="PDS5"/>
    <property type="match status" value="1"/>
</dbReference>
<evidence type="ECO:0000256" key="5">
    <source>
        <dbReference type="ARBA" id="ARBA00023306"/>
    </source>
</evidence>
<evidence type="ECO:0000313" key="7">
    <source>
        <dbReference type="CGD" id="CAL0000166535"/>
    </source>
</evidence>
<evidence type="ECO:0000256" key="3">
    <source>
        <dbReference type="ARBA" id="ARBA00022776"/>
    </source>
</evidence>
<dbReference type="PANTHER" id="PTHR12663:SF0">
    <property type="entry name" value="PRECOCIOUS DISSOCIATION OF SISTERS 5, ISOFORM A"/>
    <property type="match status" value="1"/>
</dbReference>
<dbReference type="InterPro" id="IPR016024">
    <property type="entry name" value="ARM-type_fold"/>
</dbReference>
<dbReference type="GO" id="GO:0007064">
    <property type="term" value="P:mitotic sister chromatid cohesion"/>
    <property type="evidence" value="ECO:0007669"/>
    <property type="project" value="InterPro"/>
</dbReference>
<keyword evidence="5" id="KW-0131">Cell cycle</keyword>
<keyword evidence="9" id="KW-1185">Reference proteome</keyword>
<reference evidence="8 9" key="1">
    <citation type="journal article" date="2009" name="Genome Res.">
        <title>Comparative genomics of the fungal pathogens Candida dubliniensis and Candida albicans.</title>
        <authorList>
            <person name="Jackson A.P."/>
            <person name="Gamble J.A."/>
            <person name="Yeomans T."/>
            <person name="Moran G.P."/>
            <person name="Saunders D."/>
            <person name="Harris D."/>
            <person name="Aslett M."/>
            <person name="Barrell J.F."/>
            <person name="Butler G."/>
            <person name="Citiulo F."/>
            <person name="Coleman D.C."/>
            <person name="de Groot P.W.J."/>
            <person name="Goodwin T.J."/>
            <person name="Quail M.A."/>
            <person name="McQuillan J."/>
            <person name="Munro C.A."/>
            <person name="Pain A."/>
            <person name="Poulter R.T."/>
            <person name="Rajandream M.A."/>
            <person name="Renauld H."/>
            <person name="Spiering M.J."/>
            <person name="Tivey A."/>
            <person name="Gow N.A.R."/>
            <person name="Barrell B."/>
            <person name="Sullivan D.J."/>
            <person name="Berriman M."/>
        </authorList>
    </citation>
    <scope>NUCLEOTIDE SEQUENCE [LARGE SCALE GENOMIC DNA]</scope>
    <source>
        <strain evidence="9">CD36 / ATCC MYA-646 / CBS 7987 / NCPF 3949 / NRRL Y-17841</strain>
    </source>
</reference>
<evidence type="ECO:0000256" key="1">
    <source>
        <dbReference type="ARBA" id="ARBA00004123"/>
    </source>
</evidence>
<dbReference type="HOGENOM" id="CLU_002562_1_0_1"/>
<evidence type="ECO:0000256" key="2">
    <source>
        <dbReference type="ARBA" id="ARBA00022618"/>
    </source>
</evidence>
<dbReference type="CGD" id="CAL0000166535">
    <property type="gene designation" value="Cd36_21940"/>
</dbReference>
<organism evidence="8 9">
    <name type="scientific">Candida dubliniensis (strain CD36 / ATCC MYA-646 / CBS 7987 / NCPF 3949 / NRRL Y-17841)</name>
    <name type="common">Yeast</name>
    <dbReference type="NCBI Taxonomy" id="573826"/>
    <lineage>
        <taxon>Eukaryota</taxon>
        <taxon>Fungi</taxon>
        <taxon>Dikarya</taxon>
        <taxon>Ascomycota</taxon>
        <taxon>Saccharomycotina</taxon>
        <taxon>Pichiomycetes</taxon>
        <taxon>Debaryomycetaceae</taxon>
        <taxon>Candida/Lodderomyces clade</taxon>
        <taxon>Candida</taxon>
    </lineage>
</organism>
<gene>
    <name evidence="7" type="ordered locus">Cd36_21940</name>
    <name evidence="8" type="ORF">CD36_21940</name>
</gene>
<evidence type="ECO:0000313" key="8">
    <source>
        <dbReference type="EMBL" id="CAX43974.1"/>
    </source>
</evidence>
<dbReference type="GO" id="GO:0051301">
    <property type="term" value="P:cell division"/>
    <property type="evidence" value="ECO:0007669"/>
    <property type="project" value="UniProtKB-KW"/>
</dbReference>
<dbReference type="Pfam" id="PF20168">
    <property type="entry name" value="PDS5"/>
    <property type="match status" value="1"/>
</dbReference>
<dbReference type="KEGG" id="cdu:CD36_21940"/>
<protein>
    <submittedName>
        <fullName evidence="8">Sister chromatid cohesion protein, putative</fullName>
    </submittedName>
</protein>
<dbReference type="GeneID" id="8046211"/>
<evidence type="ECO:0000256" key="6">
    <source>
        <dbReference type="SAM" id="MobiDB-lite"/>
    </source>
</evidence>
<dbReference type="SUPFAM" id="SSF48371">
    <property type="entry name" value="ARM repeat"/>
    <property type="match status" value="1"/>
</dbReference>
<feature type="compositionally biased region" description="Acidic residues" evidence="6">
    <location>
        <begin position="1291"/>
        <end position="1305"/>
    </location>
</feature>
<dbReference type="InterPro" id="IPR011989">
    <property type="entry name" value="ARM-like"/>
</dbReference>
<sequence length="1305" mass="148840">MMVTKSRVSRSVDAVSLKFDKSILPTVKSQISNKELINRLIALHDELSNIDDSSVNLSNYTTDLVNKKLLSHTSLGVQAYLCCCLSDILRIFAPNAPYSDQQLSDVFKLFFKQFSRLSAKKDDPFYQQHVYLLKRLAEAKSTIIITDLPDSESLIVSIFTTFYNLAVKGFPIELETIITDILSEVLSEAEVVPHQILQLILQKFANHDPSKLLSNSGITSPEFNLSLSICENNIDRMSRLVAQYFSEILYDNTNNIEEETLDDDKNKSNSKSHTKFSQAMDILKKVHHLSIQLWKFIPSVLSSVMALIDDELNADDEKVRILATVTIGQMLGSPVYLSASTNVNFFVTYKQTWNNWLKKTSDVSSNVRSKWVQQVPSIICSNNYTTTEINQMLSACVHKCLVDTEEKVREAACVCLSEVPYQQFISKMATTELVNTLFKLTREKHASIRKLSIKILGSYYASYMKAEKNMQSEIETELKDSILSIPNQILSLVYINNKEITTLVDLAVFENMLPILDMNTETGVERLVQFYRVLDAKGKEAFIAINKRQQRISKVLLIYIELSEVYNKGDKSENKDSSGNDGTNEIILKLDKIIEWLCVSFPEGWNSSYCFERFYKLDRARFFHLIKVCISSESDLVTVKNSMKELLNKLSDSKNIRLENERNTVTTTEMTENFKLLLLRASPIFYNRSIVEGLIKYSKQGENDYYSSANEILEQISSIIPDVYKSHLRALSNLVIDKGEQSTSKSNALKTVYHFVKKYPDLFPQEFSFIESLKNLAINGTPEEAKYAIKIIGLNDKKEVYCGGIMDSIYPLDLESTKLATCLSSIAEIFVVDRLAISDKENELTPLVIKEFFLKNRNLENYNVNDNTWITTTDLDNHPTLYEKLIAIRLLVNNLKSLDKTDLSEKAKEEAKQKALPVIKLLMSFIGNNGEIINKNDPSWPTPESYRSRLRLAAGLYMLKLAKIPVYSETMLSASIRRLTFLLNDEDYNVRAKFLNSLQGKLADELISEKFLAIVFFSALESNFELKNDATMWISAMFKRLESRKSIKFEKSLVRLIHILAHHEQFLSLLKGGNDDDKLASYNYAARLLIFYVQLIATQENVSLLYYFASRVKQHRDATIATVDYEAEKPTEQILNLYRIAELAQLVIKTYADGKNWPMQTWPGKLKLPSDIYAPMASSKEAQAVVTEIYIPEKLQIELLAIINKKMRTGTIIKNVNTTSVAPRSRQKRSKKVSRVEPSKRKKKSAVSEAVTFESRRKSSRNTNKVNYKDQLSSEDESDGEDKDHLHEDEVGNDNDDDGIDEFSI</sequence>
<feature type="region of interest" description="Disordered" evidence="6">
    <location>
        <begin position="1218"/>
        <end position="1305"/>
    </location>
</feature>
<dbReference type="VEuPathDB" id="FungiDB:CD36_21940"/>
<keyword evidence="2" id="KW-0132">Cell division</keyword>
<dbReference type="EMBL" id="FM992689">
    <property type="protein sequence ID" value="CAX43974.1"/>
    <property type="molecule type" value="Genomic_DNA"/>
</dbReference>
<keyword evidence="3" id="KW-0498">Mitosis</keyword>
<dbReference type="GO" id="GO:0005634">
    <property type="term" value="C:nucleus"/>
    <property type="evidence" value="ECO:0007669"/>
    <property type="project" value="UniProtKB-SubCell"/>
</dbReference>
<comment type="subcellular location">
    <subcellularLocation>
        <location evidence="1">Nucleus</location>
    </subcellularLocation>
</comment>
<proteinExistence type="predicted"/>
<dbReference type="RefSeq" id="XP_002418671.1">
    <property type="nucleotide sequence ID" value="XM_002418626.1"/>
</dbReference>